<evidence type="ECO:0000259" key="4">
    <source>
        <dbReference type="PROSITE" id="PS51000"/>
    </source>
</evidence>
<proteinExistence type="predicted"/>
<feature type="domain" description="HTH deoR-type" evidence="4">
    <location>
        <begin position="4"/>
        <end position="59"/>
    </location>
</feature>
<evidence type="ECO:0000256" key="3">
    <source>
        <dbReference type="ARBA" id="ARBA00023163"/>
    </source>
</evidence>
<keyword evidence="1" id="KW-0805">Transcription regulation</keyword>
<evidence type="ECO:0000256" key="1">
    <source>
        <dbReference type="ARBA" id="ARBA00023015"/>
    </source>
</evidence>
<dbReference type="Pfam" id="PF08279">
    <property type="entry name" value="HTH_11"/>
    <property type="match status" value="1"/>
</dbReference>
<evidence type="ECO:0000256" key="2">
    <source>
        <dbReference type="ARBA" id="ARBA00023125"/>
    </source>
</evidence>
<dbReference type="PANTHER" id="PTHR34580">
    <property type="match status" value="1"/>
</dbReference>
<keyword evidence="2 5" id="KW-0238">DNA-binding</keyword>
<dbReference type="SMART" id="SM00420">
    <property type="entry name" value="HTH_DEOR"/>
    <property type="match status" value="1"/>
</dbReference>
<name>A0A7X0G6F3_9ACTN</name>
<dbReference type="RefSeq" id="WP_185032757.1">
    <property type="nucleotide sequence ID" value="NZ_JACHMQ010000001.1"/>
</dbReference>
<dbReference type="InterPro" id="IPR036388">
    <property type="entry name" value="WH-like_DNA-bd_sf"/>
</dbReference>
<keyword evidence="6" id="KW-1185">Reference proteome</keyword>
<dbReference type="InterPro" id="IPR001034">
    <property type="entry name" value="DeoR_HTH"/>
</dbReference>
<dbReference type="PROSITE" id="PS51000">
    <property type="entry name" value="HTH_DEOR_2"/>
    <property type="match status" value="1"/>
</dbReference>
<dbReference type="EMBL" id="JACHMQ010000001">
    <property type="protein sequence ID" value="MBB6400314.1"/>
    <property type="molecule type" value="Genomic_DNA"/>
</dbReference>
<comment type="caution">
    <text evidence="5">The sequence shown here is derived from an EMBL/GenBank/DDBJ whole genome shotgun (WGS) entry which is preliminary data.</text>
</comment>
<protein>
    <submittedName>
        <fullName evidence="5">Putative DNA-binding transcriptional regulator YafY</fullName>
    </submittedName>
</protein>
<dbReference type="InterPro" id="IPR026881">
    <property type="entry name" value="WYL_dom"/>
</dbReference>
<evidence type="ECO:0000313" key="6">
    <source>
        <dbReference type="Proteomes" id="UP000546324"/>
    </source>
</evidence>
<organism evidence="5 6">
    <name type="scientific">Actinomadura coerulea</name>
    <dbReference type="NCBI Taxonomy" id="46159"/>
    <lineage>
        <taxon>Bacteria</taxon>
        <taxon>Bacillati</taxon>
        <taxon>Actinomycetota</taxon>
        <taxon>Actinomycetes</taxon>
        <taxon>Streptosporangiales</taxon>
        <taxon>Thermomonosporaceae</taxon>
        <taxon>Actinomadura</taxon>
    </lineage>
</organism>
<dbReference type="GO" id="GO:0003700">
    <property type="term" value="F:DNA-binding transcription factor activity"/>
    <property type="evidence" value="ECO:0007669"/>
    <property type="project" value="InterPro"/>
</dbReference>
<gene>
    <name evidence="5" type="ORF">BKA00_007228</name>
</gene>
<dbReference type="InterPro" id="IPR013196">
    <property type="entry name" value="HTH_11"/>
</dbReference>
<dbReference type="InterPro" id="IPR057727">
    <property type="entry name" value="WCX_dom"/>
</dbReference>
<dbReference type="PIRSF" id="PIRSF016838">
    <property type="entry name" value="PafC"/>
    <property type="match status" value="1"/>
</dbReference>
<dbReference type="InterPro" id="IPR018356">
    <property type="entry name" value="Tscrpt_reg_HTH_DeoR_CS"/>
</dbReference>
<dbReference type="PROSITE" id="PS00894">
    <property type="entry name" value="HTH_DEOR_1"/>
    <property type="match status" value="1"/>
</dbReference>
<sequence>MRDTSARLLRLLSLLQTHGDWSGAELADRLGVTTRTVRRDVDRLRELGYPVHATQGTAGYRLGAGASLPPLLLDDDEAVAVALGLRTAAGGSVAGIEEASLRALAKLEQVLPPRLRYRLATLARATVRVGARAPEVDAGTLLAIADACRRHERLRFGYAGPRGDTVRQVEPHSVVNFGRHWYLVAWDRDRGDWRTFRVDRMRPRLPAGPRFPPRAPPDGDVAAYLARRLSVRTWACQATVTLHEPADAVAGRVWPGMGVVEAVDSRSCLLHVGADTPSALVWMITSVDADFTLTSGPPELAAALRAQAARCLGAVDQV</sequence>
<dbReference type="PROSITE" id="PS52050">
    <property type="entry name" value="WYL"/>
    <property type="match status" value="1"/>
</dbReference>
<dbReference type="InterPro" id="IPR028349">
    <property type="entry name" value="PafC-like"/>
</dbReference>
<reference evidence="5 6" key="1">
    <citation type="submission" date="2020-08" db="EMBL/GenBank/DDBJ databases">
        <title>Sequencing the genomes of 1000 actinobacteria strains.</title>
        <authorList>
            <person name="Klenk H.-P."/>
        </authorList>
    </citation>
    <scope>NUCLEOTIDE SEQUENCE [LARGE SCALE GENOMIC DNA]</scope>
    <source>
        <strain evidence="5 6">DSM 43675</strain>
    </source>
</reference>
<dbReference type="Proteomes" id="UP000546324">
    <property type="component" value="Unassembled WGS sequence"/>
</dbReference>
<dbReference type="AlphaFoldDB" id="A0A7X0G6F3"/>
<dbReference type="Pfam" id="PF13280">
    <property type="entry name" value="WYL"/>
    <property type="match status" value="1"/>
</dbReference>
<keyword evidence="3" id="KW-0804">Transcription</keyword>
<dbReference type="InterPro" id="IPR051534">
    <property type="entry name" value="CBASS_pafABC_assoc_protein"/>
</dbReference>
<dbReference type="PANTHER" id="PTHR34580:SF3">
    <property type="entry name" value="PROTEIN PAFB"/>
    <property type="match status" value="1"/>
</dbReference>
<accession>A0A7X0G6F3</accession>
<evidence type="ECO:0000313" key="5">
    <source>
        <dbReference type="EMBL" id="MBB6400314.1"/>
    </source>
</evidence>
<dbReference type="Pfam" id="PF25583">
    <property type="entry name" value="WCX"/>
    <property type="match status" value="1"/>
</dbReference>
<dbReference type="SUPFAM" id="SSF46785">
    <property type="entry name" value="Winged helix' DNA-binding domain"/>
    <property type="match status" value="1"/>
</dbReference>
<dbReference type="InterPro" id="IPR036390">
    <property type="entry name" value="WH_DNA-bd_sf"/>
</dbReference>
<dbReference type="Gene3D" id="1.10.10.10">
    <property type="entry name" value="Winged helix-like DNA-binding domain superfamily/Winged helix DNA-binding domain"/>
    <property type="match status" value="1"/>
</dbReference>
<dbReference type="GO" id="GO:0003677">
    <property type="term" value="F:DNA binding"/>
    <property type="evidence" value="ECO:0007669"/>
    <property type="project" value="UniProtKB-KW"/>
</dbReference>